<proteinExistence type="predicted"/>
<gene>
    <name evidence="7" type="ORF">R3P95_17230</name>
</gene>
<feature type="transmembrane region" description="Helical" evidence="5">
    <location>
        <begin position="285"/>
        <end position="303"/>
    </location>
</feature>
<feature type="transmembrane region" description="Helical" evidence="5">
    <location>
        <begin position="7"/>
        <end position="28"/>
    </location>
</feature>
<keyword evidence="8" id="KW-1185">Reference proteome</keyword>
<dbReference type="InterPro" id="IPR036259">
    <property type="entry name" value="MFS_trans_sf"/>
</dbReference>
<sequence>MTTRVRPLWIAVFSVAWLGYWMANLVPLQLLLPERLQEIDPQSKVFDFAVINAVSAVVLLIGLPVCGSLCDRTRSRLGRRRVWFGGGVLFFAGGLVVTGLQSTVLGIGTAWSVAMLGLSAATAGLTAVVADRVPDEQRGTVSSAIYAPQALGVVAGLALVSTLALSVLGGYFAVALALVVCSVPFLLTYRETGAPTALLSLRSIVASLLDSLRHRDFAWAFGGRILVNVANSLGTCYLLFFLTDGLRVADPTGSLLEVTVVYLIACVVCTFTFGPLSDRMRRRKIFVAVAASMQAVAGFVLAIHPTMDATFVSAALLGGGFGAYMAVDQALVTGVLPSADSRATDLGVMNIGAIVPPALAPLLASVFLSTVGGYPVLFAAVGILAALGAVVTWQVKSVR</sequence>
<evidence type="ECO:0000256" key="5">
    <source>
        <dbReference type="SAM" id="Phobius"/>
    </source>
</evidence>
<protein>
    <submittedName>
        <fullName evidence="7">MFS transporter</fullName>
    </submittedName>
</protein>
<evidence type="ECO:0000313" key="8">
    <source>
        <dbReference type="Proteomes" id="UP001185899"/>
    </source>
</evidence>
<feature type="transmembrane region" description="Helical" evidence="5">
    <location>
        <begin position="110"/>
        <end position="130"/>
    </location>
</feature>
<dbReference type="RefSeq" id="WP_149407150.1">
    <property type="nucleotide sequence ID" value="NZ_JAWLKE010000006.1"/>
</dbReference>
<comment type="caution">
    <text evidence="7">The sequence shown here is derived from an EMBL/GenBank/DDBJ whole genome shotgun (WGS) entry which is preliminary data.</text>
</comment>
<organism evidence="7 8">
    <name type="scientific">Rhodococcus cercidiphylli</name>
    <dbReference type="NCBI Taxonomy" id="489916"/>
    <lineage>
        <taxon>Bacteria</taxon>
        <taxon>Bacillati</taxon>
        <taxon>Actinomycetota</taxon>
        <taxon>Actinomycetes</taxon>
        <taxon>Mycobacteriales</taxon>
        <taxon>Nocardiaceae</taxon>
        <taxon>Rhodococcus</taxon>
    </lineage>
</organism>
<comment type="subcellular location">
    <subcellularLocation>
        <location evidence="1">Cell membrane</location>
        <topology evidence="1">Multi-pass membrane protein</topology>
    </subcellularLocation>
</comment>
<feature type="transmembrane region" description="Helical" evidence="5">
    <location>
        <begin position="48"/>
        <end position="70"/>
    </location>
</feature>
<feature type="domain" description="Major facilitator superfamily (MFS) profile" evidence="6">
    <location>
        <begin position="199"/>
        <end position="399"/>
    </location>
</feature>
<feature type="transmembrane region" description="Helical" evidence="5">
    <location>
        <begin position="82"/>
        <end position="104"/>
    </location>
</feature>
<evidence type="ECO:0000256" key="1">
    <source>
        <dbReference type="ARBA" id="ARBA00004651"/>
    </source>
</evidence>
<dbReference type="PANTHER" id="PTHR23528:SF1">
    <property type="entry name" value="MAJOR FACILITATOR SUPERFAMILY (MFS) PROFILE DOMAIN-CONTAINING PROTEIN"/>
    <property type="match status" value="1"/>
</dbReference>
<feature type="transmembrane region" description="Helical" evidence="5">
    <location>
        <begin position="254"/>
        <end position="273"/>
    </location>
</feature>
<dbReference type="PROSITE" id="PS50850">
    <property type="entry name" value="MFS"/>
    <property type="match status" value="1"/>
</dbReference>
<dbReference type="InterPro" id="IPR020846">
    <property type="entry name" value="MFS_dom"/>
</dbReference>
<feature type="transmembrane region" description="Helical" evidence="5">
    <location>
        <begin position="348"/>
        <end position="368"/>
    </location>
</feature>
<keyword evidence="4 5" id="KW-0472">Membrane</keyword>
<dbReference type="Pfam" id="PF07690">
    <property type="entry name" value="MFS_1"/>
    <property type="match status" value="2"/>
</dbReference>
<keyword evidence="3 5" id="KW-1133">Transmembrane helix</keyword>
<evidence type="ECO:0000313" key="7">
    <source>
        <dbReference type="EMBL" id="MDV6232297.1"/>
    </source>
</evidence>
<evidence type="ECO:0000256" key="3">
    <source>
        <dbReference type="ARBA" id="ARBA00022989"/>
    </source>
</evidence>
<dbReference type="PANTHER" id="PTHR23528">
    <property type="match status" value="1"/>
</dbReference>
<dbReference type="Proteomes" id="UP001185899">
    <property type="component" value="Unassembled WGS sequence"/>
</dbReference>
<feature type="transmembrane region" description="Helical" evidence="5">
    <location>
        <begin position="221"/>
        <end position="242"/>
    </location>
</feature>
<dbReference type="InterPro" id="IPR011701">
    <property type="entry name" value="MFS"/>
</dbReference>
<evidence type="ECO:0000256" key="2">
    <source>
        <dbReference type="ARBA" id="ARBA00022692"/>
    </source>
</evidence>
<dbReference type="EMBL" id="JAWLKE010000006">
    <property type="protein sequence ID" value="MDV6232297.1"/>
    <property type="molecule type" value="Genomic_DNA"/>
</dbReference>
<feature type="transmembrane region" description="Helical" evidence="5">
    <location>
        <begin position="151"/>
        <end position="180"/>
    </location>
</feature>
<reference evidence="7 8" key="1">
    <citation type="submission" date="2023-10" db="EMBL/GenBank/DDBJ databases">
        <title>Development of a sustainable strategy for remediation of hydrocarbon-contaminated territories based on the waste exchange concept.</title>
        <authorList>
            <person name="Krivoruchko A."/>
        </authorList>
    </citation>
    <scope>NUCLEOTIDE SEQUENCE [LARGE SCALE GENOMIC DNA]</scope>
    <source>
        <strain evidence="7 8">IEGM 1322</strain>
    </source>
</reference>
<evidence type="ECO:0000259" key="6">
    <source>
        <dbReference type="PROSITE" id="PS50850"/>
    </source>
</evidence>
<accession>A0ABU4B1D5</accession>
<feature type="transmembrane region" description="Helical" evidence="5">
    <location>
        <begin position="374"/>
        <end position="393"/>
    </location>
</feature>
<dbReference type="CDD" id="cd06174">
    <property type="entry name" value="MFS"/>
    <property type="match status" value="1"/>
</dbReference>
<evidence type="ECO:0000256" key="4">
    <source>
        <dbReference type="ARBA" id="ARBA00023136"/>
    </source>
</evidence>
<dbReference type="Gene3D" id="1.20.1250.20">
    <property type="entry name" value="MFS general substrate transporter like domains"/>
    <property type="match status" value="2"/>
</dbReference>
<keyword evidence="2 5" id="KW-0812">Transmembrane</keyword>
<dbReference type="SUPFAM" id="SSF103473">
    <property type="entry name" value="MFS general substrate transporter"/>
    <property type="match status" value="1"/>
</dbReference>
<name>A0ABU4B1D5_9NOCA</name>